<dbReference type="AlphaFoldDB" id="A0A075RC57"/>
<keyword evidence="2" id="KW-1003">Cell membrane</keyword>
<evidence type="ECO:0000256" key="5">
    <source>
        <dbReference type="ARBA" id="ARBA00023136"/>
    </source>
</evidence>
<feature type="transmembrane region" description="Helical" evidence="6">
    <location>
        <begin position="306"/>
        <end position="326"/>
    </location>
</feature>
<evidence type="ECO:0000313" key="7">
    <source>
        <dbReference type="EMBL" id="AIG27080.1"/>
    </source>
</evidence>
<comment type="subcellular location">
    <subcellularLocation>
        <location evidence="1">Cell membrane</location>
        <topology evidence="1">Multi-pass membrane protein</topology>
    </subcellularLocation>
</comment>
<dbReference type="PANTHER" id="PTHR32196:SF72">
    <property type="entry name" value="RIBOSE IMPORT PERMEASE PROTEIN RBSC"/>
    <property type="match status" value="1"/>
</dbReference>
<dbReference type="KEGG" id="blr:BRLA_c027610"/>
<keyword evidence="5 6" id="KW-0472">Membrane</keyword>
<feature type="transmembrane region" description="Helical" evidence="6">
    <location>
        <begin position="125"/>
        <end position="142"/>
    </location>
</feature>
<keyword evidence="8" id="KW-1185">Reference proteome</keyword>
<evidence type="ECO:0000256" key="2">
    <source>
        <dbReference type="ARBA" id="ARBA00022475"/>
    </source>
</evidence>
<reference evidence="7 8" key="1">
    <citation type="journal article" date="2011" name="J. Bacteriol.">
        <title>Genome sequence of Brevibacillus laterosporus LMG 15441, a pathogen of invertebrates.</title>
        <authorList>
            <person name="Djukic M."/>
            <person name="Poehlein A."/>
            <person name="Thurmer A."/>
            <person name="Daniel R."/>
        </authorList>
    </citation>
    <scope>NUCLEOTIDE SEQUENCE [LARGE SCALE GENOMIC DNA]</scope>
    <source>
        <strain evidence="7 8">LMG 15441</strain>
    </source>
</reference>
<feature type="transmembrane region" description="Helical" evidence="6">
    <location>
        <begin position="176"/>
        <end position="197"/>
    </location>
</feature>
<dbReference type="GO" id="GO:0022857">
    <property type="term" value="F:transmembrane transporter activity"/>
    <property type="evidence" value="ECO:0007669"/>
    <property type="project" value="InterPro"/>
</dbReference>
<dbReference type="HOGENOM" id="CLU_028880_4_3_9"/>
<protein>
    <submittedName>
        <fullName evidence="7">Ribose transport system permease protein RbsC</fullName>
    </submittedName>
</protein>
<evidence type="ECO:0000256" key="4">
    <source>
        <dbReference type="ARBA" id="ARBA00022989"/>
    </source>
</evidence>
<keyword evidence="4 6" id="KW-1133">Transmembrane helix</keyword>
<feature type="transmembrane region" description="Helical" evidence="6">
    <location>
        <begin position="228"/>
        <end position="250"/>
    </location>
</feature>
<evidence type="ECO:0000256" key="6">
    <source>
        <dbReference type="SAM" id="Phobius"/>
    </source>
</evidence>
<sequence>MVQGTAKDKLLHLLFRYGTLGFIAIIIVLFSIVNEYFFTFNNITGILQSISIVTLVAIGVTFTLIVNGFDMSVGSIVSLASVVSASIMVWFEQSVWLAVLVPIVIGGLIGLCNAFLVVKVRIPDLLATLAALYIVKGIHLVYTKGYSITSNMVMPDQTTAPGVISPTFLKIGQGTIANIPISVIIMLVAVVLVYIFLHYTRFGRLLYAVGGNQEAARLSGIPVDRYRVLAYLLSGLFCGLAGVLMTARIGTGQVDGGAPLLMDAVAAAFVGYSVLGAGKPNVGGTFVGAVLIGVLLNALTMLNLPYYAHDIVKGTVLIFALSATYYQMRRRFR</sequence>
<dbReference type="RefSeq" id="WP_003336080.1">
    <property type="nucleotide sequence ID" value="NZ_CP007806.1"/>
</dbReference>
<proteinExistence type="predicted"/>
<organism evidence="7 8">
    <name type="scientific">Brevibacillus laterosporus LMG 15441</name>
    <dbReference type="NCBI Taxonomy" id="1042163"/>
    <lineage>
        <taxon>Bacteria</taxon>
        <taxon>Bacillati</taxon>
        <taxon>Bacillota</taxon>
        <taxon>Bacilli</taxon>
        <taxon>Bacillales</taxon>
        <taxon>Paenibacillaceae</taxon>
        <taxon>Brevibacillus</taxon>
    </lineage>
</organism>
<dbReference type="EMBL" id="CP007806">
    <property type="protein sequence ID" value="AIG27080.1"/>
    <property type="molecule type" value="Genomic_DNA"/>
</dbReference>
<dbReference type="PANTHER" id="PTHR32196">
    <property type="entry name" value="ABC TRANSPORTER PERMEASE PROTEIN YPHD-RELATED-RELATED"/>
    <property type="match status" value="1"/>
</dbReference>
<dbReference type="Pfam" id="PF02653">
    <property type="entry name" value="BPD_transp_2"/>
    <property type="match status" value="1"/>
</dbReference>
<feature type="transmembrane region" description="Helical" evidence="6">
    <location>
        <begin position="14"/>
        <end position="33"/>
    </location>
</feature>
<dbReference type="GO" id="GO:0005886">
    <property type="term" value="C:plasma membrane"/>
    <property type="evidence" value="ECO:0007669"/>
    <property type="project" value="UniProtKB-SubCell"/>
</dbReference>
<evidence type="ECO:0000313" key="8">
    <source>
        <dbReference type="Proteomes" id="UP000005850"/>
    </source>
</evidence>
<gene>
    <name evidence="7" type="primary">rbsC_1</name>
    <name evidence="7" type="ORF">BRLA_c027610</name>
</gene>
<dbReference type="Proteomes" id="UP000005850">
    <property type="component" value="Chromosome"/>
</dbReference>
<accession>A0A075RC57</accession>
<feature type="transmembrane region" description="Helical" evidence="6">
    <location>
        <begin position="97"/>
        <end position="118"/>
    </location>
</feature>
<dbReference type="STRING" id="1042163.BRLA_c027610"/>
<feature type="transmembrane region" description="Helical" evidence="6">
    <location>
        <begin position="256"/>
        <end position="275"/>
    </location>
</feature>
<dbReference type="CDD" id="cd06579">
    <property type="entry name" value="TM_PBP1_transp_AraH_like"/>
    <property type="match status" value="1"/>
</dbReference>
<name>A0A075RC57_BRELA</name>
<evidence type="ECO:0000256" key="1">
    <source>
        <dbReference type="ARBA" id="ARBA00004651"/>
    </source>
</evidence>
<evidence type="ECO:0000256" key="3">
    <source>
        <dbReference type="ARBA" id="ARBA00022692"/>
    </source>
</evidence>
<feature type="transmembrane region" description="Helical" evidence="6">
    <location>
        <begin position="45"/>
        <end position="66"/>
    </location>
</feature>
<dbReference type="InterPro" id="IPR001851">
    <property type="entry name" value="ABC_transp_permease"/>
</dbReference>
<keyword evidence="3 6" id="KW-0812">Transmembrane</keyword>
<feature type="transmembrane region" description="Helical" evidence="6">
    <location>
        <begin position="282"/>
        <end position="300"/>
    </location>
</feature>
<feature type="transmembrane region" description="Helical" evidence="6">
    <location>
        <begin position="73"/>
        <end position="91"/>
    </location>
</feature>
<dbReference type="eggNOG" id="COG1172">
    <property type="taxonomic scope" value="Bacteria"/>
</dbReference>